<dbReference type="Pfam" id="PF00483">
    <property type="entry name" value="NTP_transferase"/>
    <property type="match status" value="1"/>
</dbReference>
<feature type="domain" description="Nucleotidyl transferase" evidence="3">
    <location>
        <begin position="2"/>
        <end position="139"/>
    </location>
</feature>
<dbReference type="GO" id="GO:0016779">
    <property type="term" value="F:nucleotidyltransferase activity"/>
    <property type="evidence" value="ECO:0007669"/>
    <property type="project" value="UniProtKB-KW"/>
</dbReference>
<proteinExistence type="predicted"/>
<reference evidence="4 5" key="1">
    <citation type="submission" date="2024-09" db="EMBL/GenBank/DDBJ databases">
        <authorList>
            <person name="Sun Q."/>
            <person name="Mori K."/>
        </authorList>
    </citation>
    <scope>NUCLEOTIDE SEQUENCE [LARGE SCALE GENOMIC DNA]</scope>
    <source>
        <strain evidence="4 5">ATCC 51285</strain>
    </source>
</reference>
<accession>A0ABV5ZD45</accession>
<dbReference type="PANTHER" id="PTHR43584">
    <property type="entry name" value="NUCLEOTIDYL TRANSFERASE"/>
    <property type="match status" value="1"/>
</dbReference>
<dbReference type="SUPFAM" id="SSF53448">
    <property type="entry name" value="Nucleotide-diphospho-sugar transferases"/>
    <property type="match status" value="1"/>
</dbReference>
<keyword evidence="2 4" id="KW-0548">Nucleotidyltransferase</keyword>
<organism evidence="4 5">
    <name type="scientific">Balneatrix alpica</name>
    <dbReference type="NCBI Taxonomy" id="75684"/>
    <lineage>
        <taxon>Bacteria</taxon>
        <taxon>Pseudomonadati</taxon>
        <taxon>Pseudomonadota</taxon>
        <taxon>Gammaproteobacteria</taxon>
        <taxon>Oceanospirillales</taxon>
        <taxon>Balneatrichaceae</taxon>
        <taxon>Balneatrix</taxon>
    </lineage>
</organism>
<keyword evidence="1 4" id="KW-0808">Transferase</keyword>
<evidence type="ECO:0000313" key="5">
    <source>
        <dbReference type="Proteomes" id="UP001589628"/>
    </source>
</evidence>
<evidence type="ECO:0000256" key="2">
    <source>
        <dbReference type="ARBA" id="ARBA00022695"/>
    </source>
</evidence>
<dbReference type="PANTHER" id="PTHR43584:SF8">
    <property type="entry name" value="N-ACETYLMURAMATE ALPHA-1-PHOSPHATE URIDYLYLTRANSFERASE"/>
    <property type="match status" value="1"/>
</dbReference>
<dbReference type="NCBIfam" id="NF045761">
    <property type="entry name" value="NAMPUrTaseMurU"/>
    <property type="match status" value="1"/>
</dbReference>
<gene>
    <name evidence="4" type="primary">murU</name>
    <name evidence="4" type="ORF">ACFFLH_12405</name>
</gene>
<sequence>MKAMILAAGRGERMRPLTDTQPKPLLQVGGQALIEYHLQRLAQAGINEVVINHAWLGDQIEQLLGDGSRYGVQIQYSVEGEQVLETGGGIFKALPLLGNDPFLVINGDVWIDYDFSQLPSLHDKDVAHLVMVPNPAHNPDADFALYEGRLYLDKELGTPCTFAGLSLLHPLLFTYCEGEAERFRLAPLLRLAMLEGRVSGELFQGDWVDVGTPERLAELDARVSAK</sequence>
<protein>
    <submittedName>
        <fullName evidence="4">N-acetylmuramate alpha-1-phosphate uridylyltransferase MurU</fullName>
        <ecNumber evidence="4">2.7.7.99</ecNumber>
    </submittedName>
</protein>
<dbReference type="InterPro" id="IPR054790">
    <property type="entry name" value="MurU"/>
</dbReference>
<dbReference type="Proteomes" id="UP001589628">
    <property type="component" value="Unassembled WGS sequence"/>
</dbReference>
<keyword evidence="5" id="KW-1185">Reference proteome</keyword>
<evidence type="ECO:0000313" key="4">
    <source>
        <dbReference type="EMBL" id="MFB9887213.1"/>
    </source>
</evidence>
<name>A0ABV5ZD45_9GAMM</name>
<evidence type="ECO:0000256" key="1">
    <source>
        <dbReference type="ARBA" id="ARBA00022679"/>
    </source>
</evidence>
<dbReference type="InterPro" id="IPR005835">
    <property type="entry name" value="NTP_transferase_dom"/>
</dbReference>
<dbReference type="InterPro" id="IPR050065">
    <property type="entry name" value="GlmU-like"/>
</dbReference>
<dbReference type="EC" id="2.7.7.99" evidence="4"/>
<dbReference type="InterPro" id="IPR029044">
    <property type="entry name" value="Nucleotide-diphossugar_trans"/>
</dbReference>
<dbReference type="Gene3D" id="3.90.550.10">
    <property type="entry name" value="Spore Coat Polysaccharide Biosynthesis Protein SpsA, Chain A"/>
    <property type="match status" value="1"/>
</dbReference>
<comment type="caution">
    <text evidence="4">The sequence shown here is derived from an EMBL/GenBank/DDBJ whole genome shotgun (WGS) entry which is preliminary data.</text>
</comment>
<dbReference type="CDD" id="cd06422">
    <property type="entry name" value="NTP_transferase_like_1"/>
    <property type="match status" value="1"/>
</dbReference>
<evidence type="ECO:0000259" key="3">
    <source>
        <dbReference type="Pfam" id="PF00483"/>
    </source>
</evidence>
<dbReference type="RefSeq" id="WP_027314193.1">
    <property type="nucleotide sequence ID" value="NZ_JAUESS010000004.1"/>
</dbReference>
<dbReference type="EMBL" id="JBHLZN010000004">
    <property type="protein sequence ID" value="MFB9887213.1"/>
    <property type="molecule type" value="Genomic_DNA"/>
</dbReference>